<name>A0A094Q258_9ZZZZ</name>
<dbReference type="EMBL" id="JNSL01000047">
    <property type="protein sequence ID" value="KGA18215.1"/>
    <property type="molecule type" value="Genomic_DNA"/>
</dbReference>
<proteinExistence type="predicted"/>
<evidence type="ECO:0000313" key="1">
    <source>
        <dbReference type="EMBL" id="KGA18215.1"/>
    </source>
</evidence>
<gene>
    <name evidence="1" type="ORF">GM51_8900</name>
</gene>
<accession>A0A094Q258</accession>
<sequence length="75" mass="8010">MPKPVTIDPAVATLRGRLGGYRSRAQDDPELLATKAALAEARLDSAIERIVASASPLTQAQKLKLKTLLDNEGVK</sequence>
<organism evidence="1">
    <name type="scientific">freshwater metagenome</name>
    <dbReference type="NCBI Taxonomy" id="449393"/>
    <lineage>
        <taxon>unclassified sequences</taxon>
        <taxon>metagenomes</taxon>
        <taxon>ecological metagenomes</taxon>
    </lineage>
</organism>
<dbReference type="AlphaFoldDB" id="A0A094Q258"/>
<comment type="caution">
    <text evidence="1">The sequence shown here is derived from an EMBL/GenBank/DDBJ whole genome shotgun (WGS) entry which is preliminary data.</text>
</comment>
<reference evidence="1" key="1">
    <citation type="submission" date="2014-06" db="EMBL/GenBank/DDBJ databases">
        <title>Key roles for freshwater Actinobacteria revealed by deep metagenomic sequencing.</title>
        <authorList>
            <person name="Ghai R."/>
            <person name="Mizuno C.M."/>
            <person name="Picazo A."/>
            <person name="Camacho A."/>
            <person name="Rodriguez-Valera F."/>
        </authorList>
    </citation>
    <scope>NUCLEOTIDE SEQUENCE</scope>
</reference>
<protein>
    <submittedName>
        <fullName evidence="1">Uncharacterized protein</fullName>
    </submittedName>
</protein>